<dbReference type="Gene3D" id="1.25.40.10">
    <property type="entry name" value="Tetratricopeptide repeat domain"/>
    <property type="match status" value="1"/>
</dbReference>
<keyword evidence="4" id="KW-1185">Reference proteome</keyword>
<dbReference type="SUPFAM" id="SSF48452">
    <property type="entry name" value="TPR-like"/>
    <property type="match status" value="1"/>
</dbReference>
<dbReference type="PROSITE" id="PS51257">
    <property type="entry name" value="PROKAR_LIPOPROTEIN"/>
    <property type="match status" value="1"/>
</dbReference>
<dbReference type="InterPro" id="IPR011990">
    <property type="entry name" value="TPR-like_helical_dom_sf"/>
</dbReference>
<organism evidence="3 4">
    <name type="scientific">Brenneria corticis</name>
    <dbReference type="NCBI Taxonomy" id="2173106"/>
    <lineage>
        <taxon>Bacteria</taxon>
        <taxon>Pseudomonadati</taxon>
        <taxon>Pseudomonadota</taxon>
        <taxon>Gammaproteobacteria</taxon>
        <taxon>Enterobacterales</taxon>
        <taxon>Pectobacteriaceae</taxon>
        <taxon>Brenneria</taxon>
    </lineage>
</organism>
<feature type="repeat" description="TPR" evidence="1">
    <location>
        <begin position="143"/>
        <end position="176"/>
    </location>
</feature>
<sequence length="258" mass="27988">MDYKYRPGLLLCMVISLAGCALLRPAPAHQEKSVQGASAREESDLRIAASALQSGDLNVASSIYRRLTETRPASAAAWLGLANTHFLSGELDAANKAYAVAQKIEPDNIDASLGQARILIRQRRLPEATAGFQSILSRFPNHPLALSGLGVSYDLAGDHHQAQSTYRRGLRLYPDDTTMRANLGLSLALNGKPREAVNVLLGTTGVSGRLPQERDNLALAYGVLGREDAAEEILLSSQSRGAVEDNLAFYRYLRQSMR</sequence>
<dbReference type="PANTHER" id="PTHR44998">
    <property type="match status" value="1"/>
</dbReference>
<protein>
    <submittedName>
        <fullName evidence="3">Uncharacterized protein</fullName>
    </submittedName>
</protein>
<dbReference type="InterPro" id="IPR019734">
    <property type="entry name" value="TPR_rpt"/>
</dbReference>
<dbReference type="Proteomes" id="UP000296159">
    <property type="component" value="Unassembled WGS sequence"/>
</dbReference>
<evidence type="ECO:0000256" key="2">
    <source>
        <dbReference type="SAM" id="SignalP"/>
    </source>
</evidence>
<dbReference type="SMART" id="SM00028">
    <property type="entry name" value="TPR"/>
    <property type="match status" value="3"/>
</dbReference>
<feature type="chain" id="PRO_5015464291" evidence="2">
    <location>
        <begin position="22"/>
        <end position="258"/>
    </location>
</feature>
<evidence type="ECO:0000313" key="3">
    <source>
        <dbReference type="EMBL" id="PWC17691.1"/>
    </source>
</evidence>
<accession>A0A2U1U7P6</accession>
<evidence type="ECO:0000256" key="1">
    <source>
        <dbReference type="PROSITE-ProRule" id="PRU00339"/>
    </source>
</evidence>
<proteinExistence type="predicted"/>
<dbReference type="AlphaFoldDB" id="A0A2U1U7P6"/>
<evidence type="ECO:0000313" key="4">
    <source>
        <dbReference type="Proteomes" id="UP000296159"/>
    </source>
</evidence>
<comment type="caution">
    <text evidence="3">The sequence shown here is derived from an EMBL/GenBank/DDBJ whole genome shotgun (WGS) entry which is preliminary data.</text>
</comment>
<keyword evidence="1" id="KW-0802">TPR repeat</keyword>
<feature type="signal peptide" evidence="2">
    <location>
        <begin position="1"/>
        <end position="21"/>
    </location>
</feature>
<dbReference type="Pfam" id="PF13174">
    <property type="entry name" value="TPR_6"/>
    <property type="match status" value="1"/>
</dbReference>
<dbReference type="RefSeq" id="WP_136165469.1">
    <property type="nucleotide sequence ID" value="NZ_KZ819074.1"/>
</dbReference>
<dbReference type="Pfam" id="PF13432">
    <property type="entry name" value="TPR_16"/>
    <property type="match status" value="2"/>
</dbReference>
<name>A0A2U1U7P6_9GAMM</name>
<feature type="repeat" description="TPR" evidence="1">
    <location>
        <begin position="75"/>
        <end position="108"/>
    </location>
</feature>
<dbReference type="EMBL" id="QDKH01000006">
    <property type="protein sequence ID" value="PWC17691.1"/>
    <property type="molecule type" value="Genomic_DNA"/>
</dbReference>
<keyword evidence="2" id="KW-0732">Signal</keyword>
<dbReference type="PROSITE" id="PS50005">
    <property type="entry name" value="TPR"/>
    <property type="match status" value="2"/>
</dbReference>
<reference evidence="3 4" key="1">
    <citation type="submission" date="2018-04" db="EMBL/GenBank/DDBJ databases">
        <title>Brenneria corticis sp.nov.</title>
        <authorList>
            <person name="Li Y."/>
        </authorList>
    </citation>
    <scope>NUCLEOTIDE SEQUENCE [LARGE SCALE GENOMIC DNA]</scope>
    <source>
        <strain evidence="3 4">CFCC 11842</strain>
    </source>
</reference>
<dbReference type="PANTHER" id="PTHR44998:SF1">
    <property type="entry name" value="UDP-N-ACETYLGLUCOSAMINE--PEPTIDE N-ACETYLGLUCOSAMINYLTRANSFERASE 110 KDA SUBUNIT"/>
    <property type="match status" value="1"/>
</dbReference>
<gene>
    <name evidence="3" type="ORF">DDT56_05385</name>
</gene>